<dbReference type="InterPro" id="IPR009014">
    <property type="entry name" value="Transketo_C/PFOR_II"/>
</dbReference>
<dbReference type="PANTHER" id="PTHR43825:SF1">
    <property type="entry name" value="TRANSKETOLASE-LIKE PYRIMIDINE-BINDING DOMAIN-CONTAINING PROTEIN"/>
    <property type="match status" value="1"/>
</dbReference>
<evidence type="ECO:0000256" key="1">
    <source>
        <dbReference type="ARBA" id="ARBA00001936"/>
    </source>
</evidence>
<evidence type="ECO:0000313" key="8">
    <source>
        <dbReference type="EMBL" id="CAA9396989.1"/>
    </source>
</evidence>
<dbReference type="EC" id="2.2.1.1" evidence="8"/>
<dbReference type="GO" id="GO:0004802">
    <property type="term" value="F:transketolase activity"/>
    <property type="evidence" value="ECO:0007669"/>
    <property type="project" value="UniProtKB-EC"/>
</dbReference>
<dbReference type="InterPro" id="IPR005475">
    <property type="entry name" value="Transketolase-like_Pyr-bd"/>
</dbReference>
<reference evidence="8" key="1">
    <citation type="submission" date="2020-02" db="EMBL/GenBank/DDBJ databases">
        <authorList>
            <person name="Meier V. D."/>
        </authorList>
    </citation>
    <scope>NUCLEOTIDE SEQUENCE</scope>
    <source>
        <strain evidence="8">AVDCRST_MAG64</strain>
    </source>
</reference>
<evidence type="ECO:0000259" key="6">
    <source>
        <dbReference type="Pfam" id="PF02779"/>
    </source>
</evidence>
<evidence type="ECO:0000256" key="3">
    <source>
        <dbReference type="ARBA" id="ARBA00001964"/>
    </source>
</evidence>
<dbReference type="Pfam" id="PF02779">
    <property type="entry name" value="Transket_pyr"/>
    <property type="match status" value="1"/>
</dbReference>
<feature type="domain" description="Transketolase C-terminal" evidence="7">
    <location>
        <begin position="530"/>
        <end position="613"/>
    </location>
</feature>
<dbReference type="InterPro" id="IPR051157">
    <property type="entry name" value="PDH/Transketolase"/>
</dbReference>
<dbReference type="Gene3D" id="3.40.50.970">
    <property type="match status" value="2"/>
</dbReference>
<evidence type="ECO:0000256" key="2">
    <source>
        <dbReference type="ARBA" id="ARBA00001946"/>
    </source>
</evidence>
<dbReference type="GO" id="GO:0005737">
    <property type="term" value="C:cytoplasm"/>
    <property type="evidence" value="ECO:0007669"/>
    <property type="project" value="UniProtKB-ARBA"/>
</dbReference>
<protein>
    <submittedName>
        <fullName evidence="8">Transketolase</fullName>
        <ecNumber evidence="8">2.2.1.1</ecNumber>
    </submittedName>
</protein>
<comment type="similarity">
    <text evidence="4">Belongs to the transketolase family.</text>
</comment>
<sequence length="643" mass="69663">MPTETFPIDLKALKPLKLDPARTTLTPEEKATLQHNIQLARDAIVFFTALAGAKGLSGHTGGAYDTVPEVMIIRAFIAHGAPIIPQFYDEAGHRVATVYLNSVLDGHMPAEKLLHYREYNQQLPGHPEKLLTPGVEFSSGRLGHMWAFCNGIAMANPGQAVVVLGSDGSQMEGDNAEAARLAVGKQLNVKMLIDDNNVTISGHPQEYMVGYDLTRTLSGYGYLVDTVLGEDLDALYVGLARVFQNDKPHGLVIKRKMAPGIEGAEGSPHAHEVLKVETAVKYLEKRVAEGAPADQYRAAVEMLKSAKADKSPLTYKGSSGVGKNRDDFGKIVNEILDGMSPEQRVASVRVFDNDLEGSCGLHHIRKKHPAVFVQAGIMERGNFSAAAGFGYTKGKQGIFATFSAFLEMCVSEITMSRLNFANVLAHFSHSGVDDMADNTCHYGINSMIADGGVRPGHGDDTTRLYFPVDQHQFAACVKRVYNDPGLRFVFSNRAPVPDILDESGKPMFQGKAFEPGRDDVIRDAKGGGYVVAFGETVYRALDAVIRLNEQGVKVGLVNKPTLNVYDEATMKTLAAAPFVLVAEGWNVKNGLGSRLGSELLKRGFKGKYNNVGVHLEGPGGLWQQMGWQGLDPAGIEKAIRALV</sequence>
<feature type="domain" description="Transketolase N-terminal" evidence="5">
    <location>
        <begin position="90"/>
        <end position="272"/>
    </location>
</feature>
<dbReference type="SUPFAM" id="SSF52518">
    <property type="entry name" value="Thiamin diphosphate-binding fold (THDP-binding)"/>
    <property type="match status" value="2"/>
</dbReference>
<dbReference type="AlphaFoldDB" id="A0A6J4NT49"/>
<dbReference type="SUPFAM" id="SSF52922">
    <property type="entry name" value="TK C-terminal domain-like"/>
    <property type="match status" value="1"/>
</dbReference>
<organism evidence="8">
    <name type="scientific">uncultured Phycisphaerae bacterium</name>
    <dbReference type="NCBI Taxonomy" id="904963"/>
    <lineage>
        <taxon>Bacteria</taxon>
        <taxon>Pseudomonadati</taxon>
        <taxon>Planctomycetota</taxon>
        <taxon>Phycisphaerae</taxon>
        <taxon>environmental samples</taxon>
    </lineage>
</organism>
<accession>A0A6J4NT49</accession>
<dbReference type="Gene3D" id="3.40.50.920">
    <property type="match status" value="1"/>
</dbReference>
<dbReference type="InterPro" id="IPR005474">
    <property type="entry name" value="Transketolase_N"/>
</dbReference>
<feature type="domain" description="Transketolase-like pyrimidine-binding" evidence="6">
    <location>
        <begin position="343"/>
        <end position="482"/>
    </location>
</feature>
<dbReference type="EMBL" id="CADCUQ010000337">
    <property type="protein sequence ID" value="CAA9396989.1"/>
    <property type="molecule type" value="Genomic_DNA"/>
</dbReference>
<proteinExistence type="inferred from homology"/>
<keyword evidence="8" id="KW-0808">Transferase</keyword>
<dbReference type="PANTHER" id="PTHR43825">
    <property type="entry name" value="PYRUVATE DEHYDROGENASE E1 COMPONENT"/>
    <property type="match status" value="1"/>
</dbReference>
<comment type="cofactor">
    <cofactor evidence="1">
        <name>Mn(2+)</name>
        <dbReference type="ChEBI" id="CHEBI:29035"/>
    </cofactor>
</comment>
<comment type="cofactor">
    <cofactor evidence="2">
        <name>Mg(2+)</name>
        <dbReference type="ChEBI" id="CHEBI:18420"/>
    </cofactor>
</comment>
<name>A0A6J4NT49_9BACT</name>
<evidence type="ECO:0000259" key="5">
    <source>
        <dbReference type="Pfam" id="PF00456"/>
    </source>
</evidence>
<dbReference type="Pfam" id="PF02780">
    <property type="entry name" value="Transketolase_C"/>
    <property type="match status" value="1"/>
</dbReference>
<dbReference type="Pfam" id="PF00456">
    <property type="entry name" value="Transketolase_N"/>
    <property type="match status" value="1"/>
</dbReference>
<evidence type="ECO:0000256" key="4">
    <source>
        <dbReference type="ARBA" id="ARBA00007131"/>
    </source>
</evidence>
<comment type="cofactor">
    <cofactor evidence="3">
        <name>thiamine diphosphate</name>
        <dbReference type="ChEBI" id="CHEBI:58937"/>
    </cofactor>
</comment>
<dbReference type="InterPro" id="IPR029061">
    <property type="entry name" value="THDP-binding"/>
</dbReference>
<dbReference type="InterPro" id="IPR033248">
    <property type="entry name" value="Transketolase_C"/>
</dbReference>
<evidence type="ECO:0000259" key="7">
    <source>
        <dbReference type="Pfam" id="PF02780"/>
    </source>
</evidence>
<gene>
    <name evidence="8" type="ORF">AVDCRST_MAG64-1467</name>
</gene>